<dbReference type="InterPro" id="IPR032675">
    <property type="entry name" value="LRR_dom_sf"/>
</dbReference>
<accession>A0A9X1K0X9</accession>
<evidence type="ECO:0000313" key="2">
    <source>
        <dbReference type="Proteomes" id="UP001138686"/>
    </source>
</evidence>
<reference evidence="1" key="1">
    <citation type="submission" date="2021-07" db="EMBL/GenBank/DDBJ databases">
        <title>Aureisphaera sp. CAU 1614 isolated from sea sediment.</title>
        <authorList>
            <person name="Kim W."/>
        </authorList>
    </citation>
    <scope>NUCLEOTIDE SEQUENCE</scope>
    <source>
        <strain evidence="1">CAU 1614</strain>
    </source>
</reference>
<protein>
    <recommendedName>
        <fullName evidence="3">Fibronectin type-III domain-containing protein</fullName>
    </recommendedName>
</protein>
<name>A0A9X1K0X9_9FLAO</name>
<organism evidence="1 2">
    <name type="scientific">Halomarinibacterium sedimenti</name>
    <dbReference type="NCBI Taxonomy" id="2857106"/>
    <lineage>
        <taxon>Bacteria</taxon>
        <taxon>Pseudomonadati</taxon>
        <taxon>Bacteroidota</taxon>
        <taxon>Flavobacteriia</taxon>
        <taxon>Flavobacteriales</taxon>
        <taxon>Flavobacteriaceae</taxon>
        <taxon>Halomarinibacterium</taxon>
    </lineage>
</organism>
<gene>
    <name evidence="1" type="ORF">KXJ69_12255</name>
</gene>
<comment type="caution">
    <text evidence="1">The sequence shown here is derived from an EMBL/GenBank/DDBJ whole genome shotgun (WGS) entry which is preliminary data.</text>
</comment>
<dbReference type="Gene3D" id="3.80.10.10">
    <property type="entry name" value="Ribonuclease Inhibitor"/>
    <property type="match status" value="1"/>
</dbReference>
<dbReference type="SUPFAM" id="SSF52058">
    <property type="entry name" value="L domain-like"/>
    <property type="match status" value="1"/>
</dbReference>
<evidence type="ECO:0008006" key="3">
    <source>
        <dbReference type="Google" id="ProtNLM"/>
    </source>
</evidence>
<dbReference type="Proteomes" id="UP001138686">
    <property type="component" value="Unassembled WGS sequence"/>
</dbReference>
<evidence type="ECO:0000313" key="1">
    <source>
        <dbReference type="EMBL" id="MBW2938881.1"/>
    </source>
</evidence>
<sequence length="374" mass="42487">MIDCINNPQLETFSASDIEDYTAVISGTIHTNTCDETPVLAQGLVYGESIFPKVEEDIVVEIQGENINAVLEDLKFGTTYYYRTFVANQEGTYYGNELSFTTTIPQWIEVPDDGFEQALIDQGYDDLLDNKVLTENIIGITELDISNRTIFNLRGIQGFRALEKLNCDNTFITSLKLSNNLNLKEISSFGGYRIDDLDISKNTKLRKLLLGGVDLFNLDLTNNPDLIEVEVSWEVGNIDVTNCPLLTTLNIASNILRELDVSQNLELQTLRCWSCRVPEYDLTNNLKLKKLDVAFNYFTYLDVSQNLNLEEVITYNNFDVTEINIANGNNEKINRFWANYSPYLTCVGVDDVDFAESQPNWFKDETAKYSINCE</sequence>
<keyword evidence="2" id="KW-1185">Reference proteome</keyword>
<dbReference type="AlphaFoldDB" id="A0A9X1K0X9"/>
<proteinExistence type="predicted"/>
<dbReference type="EMBL" id="JAHWDP010000006">
    <property type="protein sequence ID" value="MBW2938881.1"/>
    <property type="molecule type" value="Genomic_DNA"/>
</dbReference>